<evidence type="ECO:0000313" key="4">
    <source>
        <dbReference type="Proteomes" id="UP001642409"/>
    </source>
</evidence>
<proteinExistence type="predicted"/>
<sequence>MSSFNNSQSPMFSFISELSNSPPTRHTLKSFRQSHSLDLGTLRQSQIFTEFYKSPKAHLQNLENTSQIQFPTDKKAVHSFEKPHKLKVSSIDFNDDFKADLNFFSDSSDDFDFINQSQETLLNVKLARNHNELRTFLKKVEKMEGIFDVCEQKTESLQRKAKRLRKKIILKEEEEKRKKEEEM</sequence>
<keyword evidence="4" id="KW-1185">Reference proteome</keyword>
<reference evidence="3 4" key="2">
    <citation type="submission" date="2024-07" db="EMBL/GenBank/DDBJ databases">
        <authorList>
            <person name="Akdeniz Z."/>
        </authorList>
    </citation>
    <scope>NUCLEOTIDE SEQUENCE [LARGE SCALE GENOMIC DNA]</scope>
</reference>
<dbReference type="Proteomes" id="UP001642409">
    <property type="component" value="Unassembled WGS sequence"/>
</dbReference>
<gene>
    <name evidence="2" type="ORF">HINF_LOCUS20635</name>
    <name evidence="3" type="ORF">HINF_LOCUS2181</name>
</gene>
<dbReference type="EMBL" id="CATOUU010000531">
    <property type="protein sequence ID" value="CAI9932990.1"/>
    <property type="molecule type" value="Genomic_DNA"/>
</dbReference>
<accession>A0AA86PA96</accession>
<dbReference type="EMBL" id="CAXDID020000004">
    <property type="protein sequence ID" value="CAL5973049.1"/>
    <property type="molecule type" value="Genomic_DNA"/>
</dbReference>
<name>A0AA86PA96_9EUKA</name>
<comment type="caution">
    <text evidence="2">The sequence shown here is derived from an EMBL/GenBank/DDBJ whole genome shotgun (WGS) entry which is preliminary data.</text>
</comment>
<feature type="coiled-coil region" evidence="1">
    <location>
        <begin position="147"/>
        <end position="181"/>
    </location>
</feature>
<keyword evidence="1" id="KW-0175">Coiled coil</keyword>
<reference evidence="2" key="1">
    <citation type="submission" date="2023-06" db="EMBL/GenBank/DDBJ databases">
        <authorList>
            <person name="Kurt Z."/>
        </authorList>
    </citation>
    <scope>NUCLEOTIDE SEQUENCE</scope>
</reference>
<organism evidence="2">
    <name type="scientific">Hexamita inflata</name>
    <dbReference type="NCBI Taxonomy" id="28002"/>
    <lineage>
        <taxon>Eukaryota</taxon>
        <taxon>Metamonada</taxon>
        <taxon>Diplomonadida</taxon>
        <taxon>Hexamitidae</taxon>
        <taxon>Hexamitinae</taxon>
        <taxon>Hexamita</taxon>
    </lineage>
</organism>
<evidence type="ECO:0000313" key="3">
    <source>
        <dbReference type="EMBL" id="CAL5973049.1"/>
    </source>
</evidence>
<protein>
    <submittedName>
        <fullName evidence="3">Hypothetical_protein</fullName>
    </submittedName>
</protein>
<evidence type="ECO:0000256" key="1">
    <source>
        <dbReference type="SAM" id="Coils"/>
    </source>
</evidence>
<dbReference type="AlphaFoldDB" id="A0AA86PA96"/>
<evidence type="ECO:0000313" key="2">
    <source>
        <dbReference type="EMBL" id="CAI9932990.1"/>
    </source>
</evidence>